<feature type="domain" description="ABC transporter" evidence="4">
    <location>
        <begin position="6"/>
        <end position="255"/>
    </location>
</feature>
<dbReference type="AlphaFoldDB" id="A0AAQ4CV62"/>
<evidence type="ECO:0000256" key="1">
    <source>
        <dbReference type="ARBA" id="ARBA00022448"/>
    </source>
</evidence>
<dbReference type="EMBL" id="AP025226">
    <property type="protein sequence ID" value="BDB99693.1"/>
    <property type="molecule type" value="Genomic_DNA"/>
</dbReference>
<dbReference type="InterPro" id="IPR027417">
    <property type="entry name" value="P-loop_NTPase"/>
</dbReference>
<dbReference type="GO" id="GO:0005524">
    <property type="term" value="F:ATP binding"/>
    <property type="evidence" value="ECO:0007669"/>
    <property type="project" value="UniProtKB-KW"/>
</dbReference>
<dbReference type="GO" id="GO:0016887">
    <property type="term" value="F:ATP hydrolysis activity"/>
    <property type="evidence" value="ECO:0007669"/>
    <property type="project" value="InterPro"/>
</dbReference>
<dbReference type="PROSITE" id="PS00211">
    <property type="entry name" value="ABC_TRANSPORTER_1"/>
    <property type="match status" value="1"/>
</dbReference>
<dbReference type="FunFam" id="3.40.50.300:FF:000016">
    <property type="entry name" value="Oligopeptide ABC transporter ATP-binding component"/>
    <property type="match status" value="1"/>
</dbReference>
<dbReference type="CDD" id="cd03257">
    <property type="entry name" value="ABC_NikE_OppD_transporters"/>
    <property type="match status" value="1"/>
</dbReference>
<dbReference type="Gene3D" id="3.40.50.300">
    <property type="entry name" value="P-loop containing nucleotide triphosphate hydrolases"/>
    <property type="match status" value="1"/>
</dbReference>
<dbReference type="GeneID" id="68867431"/>
<dbReference type="SMART" id="SM00382">
    <property type="entry name" value="AAA"/>
    <property type="match status" value="1"/>
</dbReference>
<dbReference type="GO" id="GO:0015833">
    <property type="term" value="P:peptide transport"/>
    <property type="evidence" value="ECO:0007669"/>
    <property type="project" value="InterPro"/>
</dbReference>
<dbReference type="PANTHER" id="PTHR43067">
    <property type="entry name" value="OLIGOPEPTIDE/DIPEPTIDE ABC TRANSPORTER, ATPASE SUBUNIT"/>
    <property type="match status" value="1"/>
</dbReference>
<keyword evidence="2" id="KW-0547">Nucleotide-binding</keyword>
<keyword evidence="1" id="KW-0813">Transport</keyword>
<gene>
    <name evidence="5" type="ORF">SACC_27100</name>
</gene>
<dbReference type="PANTHER" id="PTHR43067:SF3">
    <property type="entry name" value="MALTOSE ABC TRANSPORTER, ATP-BINDING PROTEIN"/>
    <property type="match status" value="1"/>
</dbReference>
<dbReference type="InterPro" id="IPR003439">
    <property type="entry name" value="ABC_transporter-like_ATP-bd"/>
</dbReference>
<dbReference type="KEGG" id="scas:SACC_27100"/>
<dbReference type="SUPFAM" id="SSF52540">
    <property type="entry name" value="P-loop containing nucleoside triphosphate hydrolases"/>
    <property type="match status" value="1"/>
</dbReference>
<sequence length="316" mass="35875">MNERLLEVRDLTVNWYTNEGYVNAVDRVSFELYEGEILGLLGESGAGKSTVGQAILGLIKPPHKIEGEIIYKGKNILSMKESELTRYRWTSVSMIFQAAMNVLDPVLTIEDNLYQLLKDKGIVKNKKEAKEKILNLLKKVNLQSQVAKLYPHQLSGGMRQRVAIALAIATNPEIIIADEPTTALDLVTQFSILNLLKNLIINKTIKSIIFISHDLPVHAYISDRIIIMYRGKIVEEGKKEEVIKNPLHPYSKILLSALKLNRESDNSLIYKKRNDNKNNGCKYANFCPYVSNICIEKSPPLINLKDYHKVACFLYE</sequence>
<organism evidence="5 6">
    <name type="scientific">Saccharolobus caldissimus</name>
    <dbReference type="NCBI Taxonomy" id="1702097"/>
    <lineage>
        <taxon>Archaea</taxon>
        <taxon>Thermoproteota</taxon>
        <taxon>Thermoprotei</taxon>
        <taxon>Sulfolobales</taxon>
        <taxon>Sulfolobaceae</taxon>
        <taxon>Saccharolobus</taxon>
    </lineage>
</organism>
<dbReference type="InterPro" id="IPR013563">
    <property type="entry name" value="Oligopep_ABC_C"/>
</dbReference>
<name>A0AAQ4CV62_9CREN</name>
<keyword evidence="6" id="KW-1185">Reference proteome</keyword>
<evidence type="ECO:0000256" key="2">
    <source>
        <dbReference type="ARBA" id="ARBA00022741"/>
    </source>
</evidence>
<dbReference type="RefSeq" id="WP_229570137.1">
    <property type="nucleotide sequence ID" value="NZ_AP025226.1"/>
</dbReference>
<evidence type="ECO:0000313" key="6">
    <source>
        <dbReference type="Proteomes" id="UP001319921"/>
    </source>
</evidence>
<dbReference type="Pfam" id="PF08352">
    <property type="entry name" value="oligo_HPY"/>
    <property type="match status" value="1"/>
</dbReference>
<protein>
    <submittedName>
        <fullName evidence="5">Dipeptide/oligopeptide/nickel ABC transporter ATP-binding protein</fullName>
    </submittedName>
</protein>
<accession>A0AAQ4CV62</accession>
<dbReference type="PROSITE" id="PS50893">
    <property type="entry name" value="ABC_TRANSPORTER_2"/>
    <property type="match status" value="1"/>
</dbReference>
<dbReference type="InterPro" id="IPR003593">
    <property type="entry name" value="AAA+_ATPase"/>
</dbReference>
<keyword evidence="3 5" id="KW-0067">ATP-binding</keyword>
<proteinExistence type="predicted"/>
<dbReference type="Proteomes" id="UP001319921">
    <property type="component" value="Chromosome"/>
</dbReference>
<evidence type="ECO:0000313" key="5">
    <source>
        <dbReference type="EMBL" id="BDB99693.1"/>
    </source>
</evidence>
<reference evidence="5 6" key="1">
    <citation type="journal article" date="2022" name="Microbiol. Resour. Announc.">
        <title>Complete Genome Sequence of the Hyperthermophilic and Acidophilic Archaeon Saccharolobus caldissimus Strain HS-3T.</title>
        <authorList>
            <person name="Sakai H.D."/>
            <person name="Kurosawa N."/>
        </authorList>
    </citation>
    <scope>NUCLEOTIDE SEQUENCE [LARGE SCALE GENOMIC DNA]</scope>
    <source>
        <strain evidence="5 6">JCM32116</strain>
    </source>
</reference>
<evidence type="ECO:0000256" key="3">
    <source>
        <dbReference type="ARBA" id="ARBA00022840"/>
    </source>
</evidence>
<dbReference type="InterPro" id="IPR017871">
    <property type="entry name" value="ABC_transporter-like_CS"/>
</dbReference>
<evidence type="ECO:0000259" key="4">
    <source>
        <dbReference type="PROSITE" id="PS50893"/>
    </source>
</evidence>
<dbReference type="NCBIfam" id="TIGR01727">
    <property type="entry name" value="oligo_HPY"/>
    <property type="match status" value="1"/>
</dbReference>
<dbReference type="Pfam" id="PF00005">
    <property type="entry name" value="ABC_tran"/>
    <property type="match status" value="1"/>
</dbReference>